<dbReference type="EMBL" id="QCYG01000006">
    <property type="protein sequence ID" value="PVA06310.1"/>
    <property type="molecule type" value="Genomic_DNA"/>
</dbReference>
<dbReference type="CDD" id="cd02440">
    <property type="entry name" value="AdoMet_MTases"/>
    <property type="match status" value="1"/>
</dbReference>
<organism evidence="3 4">
    <name type="scientific">Thalassorhabdomicrobium marinisediminis</name>
    <dbReference type="NCBI Taxonomy" id="2170577"/>
    <lineage>
        <taxon>Bacteria</taxon>
        <taxon>Pseudomonadati</taxon>
        <taxon>Pseudomonadota</taxon>
        <taxon>Alphaproteobacteria</taxon>
        <taxon>Rhodobacterales</taxon>
        <taxon>Paracoccaceae</taxon>
        <taxon>Thalassorhabdomicrobium</taxon>
    </lineage>
</organism>
<proteinExistence type="predicted"/>
<dbReference type="InterPro" id="IPR004398">
    <property type="entry name" value="RNA_MeTrfase_RsmD"/>
</dbReference>
<evidence type="ECO:0000313" key="4">
    <source>
        <dbReference type="Proteomes" id="UP000244817"/>
    </source>
</evidence>
<comment type="caution">
    <text evidence="3">The sequence shown here is derived from an EMBL/GenBank/DDBJ whole genome shotgun (WGS) entry which is preliminary data.</text>
</comment>
<dbReference type="PANTHER" id="PTHR43542:SF1">
    <property type="entry name" value="METHYLTRANSFERASE"/>
    <property type="match status" value="1"/>
</dbReference>
<dbReference type="PIRSF" id="PIRSF004553">
    <property type="entry name" value="CHP00095"/>
    <property type="match status" value="1"/>
</dbReference>
<dbReference type="SUPFAM" id="SSF53335">
    <property type="entry name" value="S-adenosyl-L-methionine-dependent methyltransferases"/>
    <property type="match status" value="1"/>
</dbReference>
<dbReference type="PANTHER" id="PTHR43542">
    <property type="entry name" value="METHYLTRANSFERASE"/>
    <property type="match status" value="1"/>
</dbReference>
<keyword evidence="1 3" id="KW-0489">Methyltransferase</keyword>
<keyword evidence="4" id="KW-1185">Reference proteome</keyword>
<dbReference type="InterPro" id="IPR029063">
    <property type="entry name" value="SAM-dependent_MTases_sf"/>
</dbReference>
<name>A0A2T7FVV7_9RHOB</name>
<evidence type="ECO:0000256" key="2">
    <source>
        <dbReference type="ARBA" id="ARBA00022679"/>
    </source>
</evidence>
<dbReference type="RefSeq" id="WP_108641089.1">
    <property type="nucleotide sequence ID" value="NZ_QCYG01000006.1"/>
</dbReference>
<gene>
    <name evidence="3" type="primary">rsmD</name>
    <name evidence="3" type="ORF">DC363_10410</name>
</gene>
<reference evidence="3 4" key="1">
    <citation type="submission" date="2018-04" db="EMBL/GenBank/DDBJ databases">
        <title>Pelagivirga bohaiensis gen. nov., sp. nov., a bacterium isolated from the Bohai Sea.</title>
        <authorList>
            <person name="Ji X."/>
        </authorList>
    </citation>
    <scope>NUCLEOTIDE SEQUENCE [LARGE SCALE GENOMIC DNA]</scope>
    <source>
        <strain evidence="3 4">BH-SD16</strain>
    </source>
</reference>
<keyword evidence="2 3" id="KW-0808">Transferase</keyword>
<evidence type="ECO:0000313" key="3">
    <source>
        <dbReference type="EMBL" id="PVA06310.1"/>
    </source>
</evidence>
<sequence length="182" mass="19155">MRIIAGQHRGLALASVGKGDAGAHLRPTPDRVRESLFNVLMGYGLPHGARVLDLFAGTGALGLEALSRGAVQVTFVDNGRTAQRLIRENLAKARRTGDATLLTCAADRLPAAPAPCNLVFLDPPYGKALGAAALQSAQAQGWLAPDALIVWEDSAPQALAGFTPQDQRRYGDTHITLLTPDA</sequence>
<dbReference type="AlphaFoldDB" id="A0A2T7FVV7"/>
<accession>A0A2T7FVV7</accession>
<evidence type="ECO:0000256" key="1">
    <source>
        <dbReference type="ARBA" id="ARBA00022603"/>
    </source>
</evidence>
<dbReference type="Pfam" id="PF03602">
    <property type="entry name" value="Cons_hypoth95"/>
    <property type="match status" value="1"/>
</dbReference>
<dbReference type="OrthoDB" id="9803017at2"/>
<dbReference type="Gene3D" id="3.40.50.150">
    <property type="entry name" value="Vaccinia Virus protein VP39"/>
    <property type="match status" value="1"/>
</dbReference>
<dbReference type="GO" id="GO:0031167">
    <property type="term" value="P:rRNA methylation"/>
    <property type="evidence" value="ECO:0007669"/>
    <property type="project" value="InterPro"/>
</dbReference>
<dbReference type="Proteomes" id="UP000244817">
    <property type="component" value="Unassembled WGS sequence"/>
</dbReference>
<dbReference type="NCBIfam" id="TIGR00095">
    <property type="entry name" value="16S rRNA (guanine(966)-N(2))-methyltransferase RsmD"/>
    <property type="match status" value="1"/>
</dbReference>
<protein>
    <submittedName>
        <fullName evidence="3">16S rRNA (Guanine(966)-N(2))-methyltransferase RsmD</fullName>
    </submittedName>
</protein>
<dbReference type="GO" id="GO:0008168">
    <property type="term" value="F:methyltransferase activity"/>
    <property type="evidence" value="ECO:0007669"/>
    <property type="project" value="UniProtKB-KW"/>
</dbReference>